<comment type="caution">
    <text evidence="12">The sequence shown here is derived from an EMBL/GenBank/DDBJ whole genome shotgun (WGS) entry which is preliminary data.</text>
</comment>
<dbReference type="GO" id="GO:0016020">
    <property type="term" value="C:membrane"/>
    <property type="evidence" value="ECO:0007669"/>
    <property type="project" value="InterPro"/>
</dbReference>
<comment type="similarity">
    <text evidence="3">Belongs to the FAD-dependent oxidoreductase 2 family. FRD/SDH subfamily.</text>
</comment>
<feature type="chain" id="PRO_5039655354" description="Urocanate reductase" evidence="10">
    <location>
        <begin position="28"/>
        <end position="654"/>
    </location>
</feature>
<keyword evidence="6" id="KW-0285">Flavoprotein</keyword>
<dbReference type="PROSITE" id="PS51257">
    <property type="entry name" value="PROKAR_LIPOPROTEIN"/>
    <property type="match status" value="1"/>
</dbReference>
<protein>
    <recommendedName>
        <fullName evidence="5">Urocanate reductase</fullName>
        <ecNumber evidence="4">1.3.99.33</ecNumber>
    </recommendedName>
</protein>
<dbReference type="GO" id="GO:0033765">
    <property type="term" value="F:steroid dehydrogenase activity, acting on the CH-CH group of donors"/>
    <property type="evidence" value="ECO:0007669"/>
    <property type="project" value="UniProtKB-ARBA"/>
</dbReference>
<dbReference type="InterPro" id="IPR007329">
    <property type="entry name" value="FMN-bd"/>
</dbReference>
<dbReference type="EMBL" id="WSRR01000016">
    <property type="protein sequence ID" value="MVX61231.1"/>
    <property type="molecule type" value="Genomic_DNA"/>
</dbReference>
<proteinExistence type="inferred from homology"/>
<evidence type="ECO:0000259" key="11">
    <source>
        <dbReference type="SMART" id="SM00900"/>
    </source>
</evidence>
<dbReference type="EC" id="1.3.99.33" evidence="4"/>
<dbReference type="Gene3D" id="3.90.700.10">
    <property type="entry name" value="Succinate dehydrogenase/fumarate reductase flavoprotein, catalytic domain"/>
    <property type="match status" value="1"/>
</dbReference>
<dbReference type="Gene3D" id="3.90.1010.20">
    <property type="match status" value="1"/>
</dbReference>
<evidence type="ECO:0000256" key="7">
    <source>
        <dbReference type="ARBA" id="ARBA00022827"/>
    </source>
</evidence>
<dbReference type="Pfam" id="PF00890">
    <property type="entry name" value="FAD_binding_2"/>
    <property type="match status" value="1"/>
</dbReference>
<dbReference type="InterPro" id="IPR036188">
    <property type="entry name" value="FAD/NAD-bd_sf"/>
</dbReference>
<dbReference type="SUPFAM" id="SSF56425">
    <property type="entry name" value="Succinate dehydrogenase/fumarate reductase flavoprotein, catalytic domain"/>
    <property type="match status" value="1"/>
</dbReference>
<evidence type="ECO:0000256" key="4">
    <source>
        <dbReference type="ARBA" id="ARBA00013137"/>
    </source>
</evidence>
<accession>A0A6N8JMW7</accession>
<feature type="signal peptide" evidence="10">
    <location>
        <begin position="1"/>
        <end position="27"/>
    </location>
</feature>
<dbReference type="InterPro" id="IPR027477">
    <property type="entry name" value="Succ_DH/fumarate_Rdtase_cat_sf"/>
</dbReference>
<keyword evidence="13" id="KW-1185">Reference proteome</keyword>
<keyword evidence="8" id="KW-0560">Oxidoreductase</keyword>
<evidence type="ECO:0000313" key="12">
    <source>
        <dbReference type="EMBL" id="MVX61231.1"/>
    </source>
</evidence>
<comment type="catalytic activity">
    <reaction evidence="9">
        <text>dihydrourocanate + A = urocanate + AH2</text>
        <dbReference type="Rhea" id="RHEA:36059"/>
        <dbReference type="ChEBI" id="CHEBI:13193"/>
        <dbReference type="ChEBI" id="CHEBI:17499"/>
        <dbReference type="ChEBI" id="CHEBI:27247"/>
        <dbReference type="ChEBI" id="CHEBI:72991"/>
        <dbReference type="EC" id="1.3.99.33"/>
    </reaction>
</comment>
<dbReference type="Pfam" id="PF04205">
    <property type="entry name" value="FMN_bind"/>
    <property type="match status" value="1"/>
</dbReference>
<comment type="cofactor">
    <cofactor evidence="2">
        <name>FAD</name>
        <dbReference type="ChEBI" id="CHEBI:57692"/>
    </cofactor>
</comment>
<evidence type="ECO:0000256" key="10">
    <source>
        <dbReference type="SAM" id="SignalP"/>
    </source>
</evidence>
<dbReference type="InterPro" id="IPR050315">
    <property type="entry name" value="FAD-oxidoreductase_2"/>
</dbReference>
<evidence type="ECO:0000256" key="9">
    <source>
        <dbReference type="ARBA" id="ARBA00049922"/>
    </source>
</evidence>
<evidence type="ECO:0000256" key="3">
    <source>
        <dbReference type="ARBA" id="ARBA00008040"/>
    </source>
</evidence>
<feature type="domain" description="FMN-binding" evidence="11">
    <location>
        <begin position="577"/>
        <end position="652"/>
    </location>
</feature>
<name>A0A6N8JMW7_9ACTN</name>
<dbReference type="GO" id="GO:0010181">
    <property type="term" value="F:FMN binding"/>
    <property type="evidence" value="ECO:0007669"/>
    <property type="project" value="InterPro"/>
</dbReference>
<keyword evidence="10" id="KW-0732">Signal</keyword>
<reference evidence="12 13" key="1">
    <citation type="submission" date="2019-12" db="EMBL/GenBank/DDBJ databases">
        <title>Microbes associate with the intestines of laboratory mice.</title>
        <authorList>
            <person name="Navarre W."/>
            <person name="Wong E."/>
        </authorList>
    </citation>
    <scope>NUCLEOTIDE SEQUENCE [LARGE SCALE GENOMIC DNA]</scope>
    <source>
        <strain evidence="12 13">NM66_B29</strain>
    </source>
</reference>
<comment type="cofactor">
    <cofactor evidence="1">
        <name>FMN</name>
        <dbReference type="ChEBI" id="CHEBI:58210"/>
    </cofactor>
</comment>
<evidence type="ECO:0000256" key="5">
    <source>
        <dbReference type="ARBA" id="ARBA00015872"/>
    </source>
</evidence>
<dbReference type="Proteomes" id="UP000463388">
    <property type="component" value="Unassembled WGS sequence"/>
</dbReference>
<dbReference type="InterPro" id="IPR006311">
    <property type="entry name" value="TAT_signal"/>
</dbReference>
<evidence type="ECO:0000256" key="8">
    <source>
        <dbReference type="ARBA" id="ARBA00023002"/>
    </source>
</evidence>
<dbReference type="AlphaFoldDB" id="A0A6N8JMW7"/>
<keyword evidence="7" id="KW-0274">FAD</keyword>
<dbReference type="PROSITE" id="PS51318">
    <property type="entry name" value="TAT"/>
    <property type="match status" value="1"/>
</dbReference>
<sequence length="654" mass="68858">MTITRRGFLGMAGVAGVAGLAAGAGLAGCAPAPEKATPVAATGDEAVSGAAYEAAATYTCDICICGAGNSGLSAAVEAAQQGLGVVVLEKHGGTGGGGIGTEGVFAVNSQMQQDANISIKPAEIISCEMEYSHNRANGLKWLDLVQASGENIAWLQECGVNFTGVVDDYHGGMFQTFHWFGENRAHDDFSPAMTETARSLGVEFLLNCPAVELVMDNGAVAGVWAQKLNGDYVLVKARAVVLATGGFANNDEYLQEGGFSDTTNVKRFLYGYDGDGVRMALEAGGASNVPRMSGLMQLTVQGAPGGEYGTFGRGDGLVVAGHNPCAIWINEDGQRFCAESAGIENWMADMIPSLAHHKLYSIYDAKIFKDAYDGMIMPRIDWAATQEELAQRIEENPYDDFFSADTLEELAKKASDALGLDYDTVIASINGYNEMCEAGDDAHFGKPKEYLQKIANPPYYFCYMPQACMVTFGGIRTNRKMEVVTKAGEAIPGLYSAGVDSADLWPNIYTINVPGGTNANNINSGRFASKNAAVYIGSGKAGAVSSEGDTSPSVAEPTWKMPEGSLKDGTYTDTQFGMFSDIAVTVTVAGGKIAEIKQENELETTYVGQAAMEQTLIPAVIEAQTVAIDTVAGATRTSQGFLTAVAKCCEQAVA</sequence>
<evidence type="ECO:0000313" key="13">
    <source>
        <dbReference type="Proteomes" id="UP000463388"/>
    </source>
</evidence>
<evidence type="ECO:0000256" key="2">
    <source>
        <dbReference type="ARBA" id="ARBA00001974"/>
    </source>
</evidence>
<organism evidence="12 13">
    <name type="scientific">Adlercreutzia mucosicola</name>
    <dbReference type="NCBI Taxonomy" id="580026"/>
    <lineage>
        <taxon>Bacteria</taxon>
        <taxon>Bacillati</taxon>
        <taxon>Actinomycetota</taxon>
        <taxon>Coriobacteriia</taxon>
        <taxon>Eggerthellales</taxon>
        <taxon>Eggerthellaceae</taxon>
        <taxon>Adlercreutzia</taxon>
    </lineage>
</organism>
<evidence type="ECO:0000256" key="6">
    <source>
        <dbReference type="ARBA" id="ARBA00022630"/>
    </source>
</evidence>
<dbReference type="PANTHER" id="PTHR43400:SF7">
    <property type="entry name" value="FAD-DEPENDENT OXIDOREDUCTASE 2 FAD BINDING DOMAIN-CONTAINING PROTEIN"/>
    <property type="match status" value="1"/>
</dbReference>
<dbReference type="InterPro" id="IPR003953">
    <property type="entry name" value="FAD-dep_OxRdtase_2_FAD-bd"/>
</dbReference>
<dbReference type="Gene3D" id="3.50.50.60">
    <property type="entry name" value="FAD/NAD(P)-binding domain"/>
    <property type="match status" value="1"/>
</dbReference>
<evidence type="ECO:0000256" key="1">
    <source>
        <dbReference type="ARBA" id="ARBA00001917"/>
    </source>
</evidence>
<gene>
    <name evidence="12" type="ORF">GKZ27_07165</name>
</gene>
<dbReference type="SUPFAM" id="SSF51905">
    <property type="entry name" value="FAD/NAD(P)-binding domain"/>
    <property type="match status" value="1"/>
</dbReference>
<dbReference type="PANTHER" id="PTHR43400">
    <property type="entry name" value="FUMARATE REDUCTASE"/>
    <property type="match status" value="1"/>
</dbReference>
<dbReference type="SMART" id="SM00900">
    <property type="entry name" value="FMN_bind"/>
    <property type="match status" value="1"/>
</dbReference>